<dbReference type="EMBL" id="BARU01037742">
    <property type="protein sequence ID" value="GAH89603.1"/>
    <property type="molecule type" value="Genomic_DNA"/>
</dbReference>
<proteinExistence type="predicted"/>
<organism evidence="1">
    <name type="scientific">marine sediment metagenome</name>
    <dbReference type="NCBI Taxonomy" id="412755"/>
    <lineage>
        <taxon>unclassified sequences</taxon>
        <taxon>metagenomes</taxon>
        <taxon>ecological metagenomes</taxon>
    </lineage>
</organism>
<sequence>YLKDSIVNADDITLFDHIKDEDLRVRDAIVDELLKREKITKDLAMKLLEDSSLNIKQKACLAIIDHGESITPDRIRQIFDQKSESENALGNSRIALALAGVEVDEVLLKLFLTWPLSKLLNEVDWYSLNGPIAYRAIAIKYYSEGSVDIESDLEILFAPIREKALSGIMQRTKDSYGKIIAKLETKLAPEEEKSLARKELADAARKTVESFKELDDFILRDFTSAALVGIALNGEAGSVKFGRDYID</sequence>
<accession>X1L633</accession>
<comment type="caution">
    <text evidence="1">The sequence shown here is derived from an EMBL/GenBank/DDBJ whole genome shotgun (WGS) entry which is preliminary data.</text>
</comment>
<protein>
    <submittedName>
        <fullName evidence="1">Uncharacterized protein</fullName>
    </submittedName>
</protein>
<reference evidence="1" key="1">
    <citation type="journal article" date="2014" name="Front. Microbiol.">
        <title>High frequency of phylogenetically diverse reductive dehalogenase-homologous genes in deep subseafloor sedimentary metagenomes.</title>
        <authorList>
            <person name="Kawai M."/>
            <person name="Futagami T."/>
            <person name="Toyoda A."/>
            <person name="Takaki Y."/>
            <person name="Nishi S."/>
            <person name="Hori S."/>
            <person name="Arai W."/>
            <person name="Tsubouchi T."/>
            <person name="Morono Y."/>
            <person name="Uchiyama I."/>
            <person name="Ito T."/>
            <person name="Fujiyama A."/>
            <person name="Inagaki F."/>
            <person name="Takami H."/>
        </authorList>
    </citation>
    <scope>NUCLEOTIDE SEQUENCE</scope>
    <source>
        <strain evidence="1">Expedition CK06-06</strain>
    </source>
</reference>
<evidence type="ECO:0000313" key="1">
    <source>
        <dbReference type="EMBL" id="GAH89603.1"/>
    </source>
</evidence>
<gene>
    <name evidence="1" type="ORF">S03H2_58747</name>
</gene>
<dbReference type="AlphaFoldDB" id="X1L633"/>
<feature type="non-terminal residue" evidence="1">
    <location>
        <position position="247"/>
    </location>
</feature>
<feature type="non-terminal residue" evidence="1">
    <location>
        <position position="1"/>
    </location>
</feature>
<name>X1L633_9ZZZZ</name>